<gene>
    <name evidence="2" type="ordered locus">SGRA_0438</name>
</gene>
<evidence type="ECO:0000313" key="3">
    <source>
        <dbReference type="Proteomes" id="UP000007519"/>
    </source>
</evidence>
<feature type="compositionally biased region" description="Basic residues" evidence="1">
    <location>
        <begin position="21"/>
        <end position="30"/>
    </location>
</feature>
<dbReference type="EMBL" id="CP002831">
    <property type="protein sequence ID" value="AFC23177.1"/>
    <property type="molecule type" value="Genomic_DNA"/>
</dbReference>
<dbReference type="AlphaFoldDB" id="H6L941"/>
<protein>
    <submittedName>
        <fullName evidence="2">Uncharacterized protein</fullName>
    </submittedName>
</protein>
<reference evidence="2 3" key="1">
    <citation type="journal article" date="2012" name="Stand. Genomic Sci.">
        <title>Complete genome sequencing and analysis of Saprospira grandis str. Lewin, a predatory marine bacterium.</title>
        <authorList>
            <person name="Saw J.H."/>
            <person name="Yuryev A."/>
            <person name="Kanbe M."/>
            <person name="Hou S."/>
            <person name="Young A.G."/>
            <person name="Aizawa S."/>
            <person name="Alam M."/>
        </authorList>
    </citation>
    <scope>NUCLEOTIDE SEQUENCE [LARGE SCALE GENOMIC DNA]</scope>
    <source>
        <strain evidence="2 3">Lewin</strain>
    </source>
</reference>
<dbReference type="Proteomes" id="UP000007519">
    <property type="component" value="Chromosome"/>
</dbReference>
<feature type="region of interest" description="Disordered" evidence="1">
    <location>
        <begin position="1"/>
        <end position="61"/>
    </location>
</feature>
<proteinExistence type="predicted"/>
<dbReference type="KEGG" id="sgn:SGRA_0438"/>
<dbReference type="HOGENOM" id="CLU_2920129_0_0_10"/>
<organism evidence="2 3">
    <name type="scientific">Saprospira grandis (strain Lewin)</name>
    <dbReference type="NCBI Taxonomy" id="984262"/>
    <lineage>
        <taxon>Bacteria</taxon>
        <taxon>Pseudomonadati</taxon>
        <taxon>Bacteroidota</taxon>
        <taxon>Saprospiria</taxon>
        <taxon>Saprospirales</taxon>
        <taxon>Saprospiraceae</taxon>
        <taxon>Saprospira</taxon>
    </lineage>
</organism>
<keyword evidence="3" id="KW-1185">Reference proteome</keyword>
<evidence type="ECO:0000313" key="2">
    <source>
        <dbReference type="EMBL" id="AFC23177.1"/>
    </source>
</evidence>
<evidence type="ECO:0000256" key="1">
    <source>
        <dbReference type="SAM" id="MobiDB-lite"/>
    </source>
</evidence>
<sequence length="61" mass="6838">MSYNKQQTRDLVHGPQTAQPPKKKAKRKKTAERPSDVQGWPKARPSGRSLRRAERAASPAT</sequence>
<accession>H6L941</accession>
<name>H6L941_SAPGL</name>